<evidence type="ECO:0000256" key="4">
    <source>
        <dbReference type="RuleBase" id="RU361187"/>
    </source>
</evidence>
<feature type="chain" id="PRO_5046151998" evidence="5">
    <location>
        <begin position="20"/>
        <end position="512"/>
    </location>
</feature>
<dbReference type="PANTHER" id="PTHR42812:SF12">
    <property type="entry name" value="BETA-XYLOSIDASE-RELATED"/>
    <property type="match status" value="1"/>
</dbReference>
<dbReference type="InterPro" id="IPR041542">
    <property type="entry name" value="GH43_C2"/>
</dbReference>
<organism evidence="7 8">
    <name type="scientific">Xylanibacter brevis</name>
    <dbReference type="NCBI Taxonomy" id="83231"/>
    <lineage>
        <taxon>Bacteria</taxon>
        <taxon>Pseudomonadati</taxon>
        <taxon>Bacteroidota</taxon>
        <taxon>Bacteroidia</taxon>
        <taxon>Bacteroidales</taxon>
        <taxon>Prevotellaceae</taxon>
        <taxon>Xylanibacter</taxon>
    </lineage>
</organism>
<proteinExistence type="inferred from homology"/>
<evidence type="ECO:0000256" key="5">
    <source>
        <dbReference type="SAM" id="SignalP"/>
    </source>
</evidence>
<dbReference type="RefSeq" id="WP_301637488.1">
    <property type="nucleotide sequence ID" value="NZ_JADYTN010000004.1"/>
</dbReference>
<evidence type="ECO:0000256" key="1">
    <source>
        <dbReference type="ARBA" id="ARBA00009865"/>
    </source>
</evidence>
<dbReference type="SUPFAM" id="SSF75005">
    <property type="entry name" value="Arabinanase/levansucrase/invertase"/>
    <property type="match status" value="1"/>
</dbReference>
<keyword evidence="5" id="KW-0732">Signal</keyword>
<dbReference type="PANTHER" id="PTHR42812">
    <property type="entry name" value="BETA-XYLOSIDASE"/>
    <property type="match status" value="1"/>
</dbReference>
<evidence type="ECO:0000259" key="6">
    <source>
        <dbReference type="Pfam" id="PF17851"/>
    </source>
</evidence>
<comment type="similarity">
    <text evidence="1 4">Belongs to the glycosyl hydrolase 43 family.</text>
</comment>
<dbReference type="GO" id="GO:0016787">
    <property type="term" value="F:hydrolase activity"/>
    <property type="evidence" value="ECO:0007669"/>
    <property type="project" value="UniProtKB-KW"/>
</dbReference>
<reference evidence="7 8" key="1">
    <citation type="submission" date="2020-12" db="EMBL/GenBank/DDBJ databases">
        <title>Whole genome sequences of gut porcine anaerobes.</title>
        <authorList>
            <person name="Kubasova T."/>
            <person name="Jahodarova E."/>
            <person name="Rychlik I."/>
        </authorList>
    </citation>
    <scope>NUCLEOTIDE SEQUENCE [LARGE SCALE GENOMIC DNA]</scope>
    <source>
        <strain evidence="7 8">An925</strain>
    </source>
</reference>
<keyword evidence="8" id="KW-1185">Reference proteome</keyword>
<keyword evidence="3 4" id="KW-0326">Glycosidase</keyword>
<name>A0ABS9CFD7_9BACT</name>
<evidence type="ECO:0000256" key="2">
    <source>
        <dbReference type="ARBA" id="ARBA00022801"/>
    </source>
</evidence>
<evidence type="ECO:0000313" key="7">
    <source>
        <dbReference type="EMBL" id="MCF2563043.1"/>
    </source>
</evidence>
<comment type="caution">
    <text evidence="7">The sequence shown here is derived from an EMBL/GenBank/DDBJ whole genome shotgun (WGS) entry which is preliminary data.</text>
</comment>
<gene>
    <name evidence="7" type="ORF">I6E12_02820</name>
</gene>
<feature type="domain" description="Beta-xylosidase C-terminal Concanavalin A-like" evidence="6">
    <location>
        <begin position="332"/>
        <end position="509"/>
    </location>
</feature>
<dbReference type="Proteomes" id="UP001200470">
    <property type="component" value="Unassembled WGS sequence"/>
</dbReference>
<evidence type="ECO:0000313" key="8">
    <source>
        <dbReference type="Proteomes" id="UP001200470"/>
    </source>
</evidence>
<keyword evidence="2 4" id="KW-0378">Hydrolase</keyword>
<dbReference type="InterPro" id="IPR006710">
    <property type="entry name" value="Glyco_hydro_43"/>
</dbReference>
<feature type="signal peptide" evidence="5">
    <location>
        <begin position="1"/>
        <end position="19"/>
    </location>
</feature>
<dbReference type="Gene3D" id="2.60.120.200">
    <property type="match status" value="1"/>
</dbReference>
<protein>
    <submittedName>
        <fullName evidence="7">Glycoside hydrolase family 43 protein</fullName>
    </submittedName>
</protein>
<dbReference type="Pfam" id="PF04616">
    <property type="entry name" value="Glyco_hydro_43"/>
    <property type="match status" value="1"/>
</dbReference>
<dbReference type="Pfam" id="PF17851">
    <property type="entry name" value="GH43_C2"/>
    <property type="match status" value="1"/>
</dbReference>
<evidence type="ECO:0000256" key="3">
    <source>
        <dbReference type="ARBA" id="ARBA00023295"/>
    </source>
</evidence>
<accession>A0ABS9CFD7</accession>
<dbReference type="InterPro" id="IPR051795">
    <property type="entry name" value="Glycosyl_Hydrlase_43"/>
</dbReference>
<dbReference type="Gene3D" id="2.115.10.20">
    <property type="entry name" value="Glycosyl hydrolase domain, family 43"/>
    <property type="match status" value="1"/>
</dbReference>
<dbReference type="SUPFAM" id="SSF49899">
    <property type="entry name" value="Concanavalin A-like lectins/glucanases"/>
    <property type="match status" value="1"/>
</dbReference>
<dbReference type="InterPro" id="IPR023296">
    <property type="entry name" value="Glyco_hydro_beta-prop_sf"/>
</dbReference>
<dbReference type="CDD" id="cd18617">
    <property type="entry name" value="GH43_XynB-like"/>
    <property type="match status" value="1"/>
</dbReference>
<dbReference type="InterPro" id="IPR013320">
    <property type="entry name" value="ConA-like_dom_sf"/>
</dbReference>
<sequence>MRKVFLLLMTWVAAMTVSAQPLRNPIIPGYHPDPSICRVNSDFYLVNSSFQYFPGVPIFHSTDLVNWKQIGNVLDRSSQLNLKGASSWLGIYAPTIRYHEGVYYMITTNVGNGGNFMVTAKDPKGPWSEPIWLEQQGIDPSLWFEDGKCYMMSNPDNTIMLCEIDPATGKQLTESRPLWQGTGGRYPEGPHIYKKDGYYYLLISEGGTELAHRLTIARSKDIYGPYESNPANPILTNCNMKGQTMQIQGTGHGDFVQAADGSWWITFLAYRNFGGSYHHLGRETYLAPVEWKKGEWPVVNGGNPIDTLMQVPALFGTLADSVKSQHDINPKDPQWVYIQNPIADNYRFAKGGVTLKASASTLTENSQPTFIGRRQESNTMVMETEIDVASLDKGCEAGITVYQIHDGHFDLALVKDDKGGVEVQAAYTIKTLHQAQKAMLAKAKKVRLRITAVADHYVFEYAADGAPFTTLSRQACSLVSTEVVGGFTGVVVGMYAQGKGAARFNYFDYIEN</sequence>
<dbReference type="EMBL" id="JADYTN010000004">
    <property type="protein sequence ID" value="MCF2563043.1"/>
    <property type="molecule type" value="Genomic_DNA"/>
</dbReference>